<dbReference type="EMBL" id="KI912118">
    <property type="protein sequence ID" value="ETS75729.1"/>
    <property type="molecule type" value="Genomic_DNA"/>
</dbReference>
<dbReference type="HOGENOM" id="CLU_1294810_0_0_1"/>
<feature type="region of interest" description="Disordered" evidence="1">
    <location>
        <begin position="159"/>
        <end position="178"/>
    </location>
</feature>
<feature type="compositionally biased region" description="Low complexity" evidence="1">
    <location>
        <begin position="126"/>
        <end position="142"/>
    </location>
</feature>
<protein>
    <recommendedName>
        <fullName evidence="3">WSC domain-containing protein</fullName>
    </recommendedName>
</protein>
<keyword evidence="5" id="KW-1185">Reference proteome</keyword>
<keyword evidence="2" id="KW-0732">Signal</keyword>
<dbReference type="PROSITE" id="PS51212">
    <property type="entry name" value="WSC"/>
    <property type="match status" value="1"/>
</dbReference>
<sequence>MKSIFCLLPLAVAVLASSGAEETAAEDPIKGTDTVHGCYSSVGELTFNSTNAFNGQGLCSTYCRGGGFAVAASQSSDCYCGDKYPPESTLVDDSECNEPCPGFSVDACGGADTYTVYNTGEKVNVDSSSDDSTSSSASASGSTTINTAASTAVSTGTSAAATTTGSASNGTATTGTTTSTSATTVITNAAVAQLPVLGLNLAVLGLGAAALVL</sequence>
<dbReference type="Proteomes" id="UP000030651">
    <property type="component" value="Unassembled WGS sequence"/>
</dbReference>
<dbReference type="SMART" id="SM00321">
    <property type="entry name" value="WSC"/>
    <property type="match status" value="1"/>
</dbReference>
<dbReference type="GeneID" id="19277686"/>
<dbReference type="AlphaFoldDB" id="W3WPM1"/>
<accession>W3WPM1</accession>
<name>W3WPM1_PESFW</name>
<dbReference type="STRING" id="1229662.W3WPM1"/>
<feature type="region of interest" description="Disordered" evidence="1">
    <location>
        <begin position="123"/>
        <end position="142"/>
    </location>
</feature>
<dbReference type="InParanoid" id="W3WPM1"/>
<feature type="signal peptide" evidence="2">
    <location>
        <begin position="1"/>
        <end position="25"/>
    </location>
</feature>
<proteinExistence type="predicted"/>
<evidence type="ECO:0000256" key="1">
    <source>
        <dbReference type="SAM" id="MobiDB-lite"/>
    </source>
</evidence>
<dbReference type="KEGG" id="pfy:PFICI_12673"/>
<gene>
    <name evidence="4" type="ORF">PFICI_12673</name>
</gene>
<dbReference type="Pfam" id="PF01822">
    <property type="entry name" value="WSC"/>
    <property type="match status" value="1"/>
</dbReference>
<dbReference type="InterPro" id="IPR002889">
    <property type="entry name" value="WSC_carb-bd"/>
</dbReference>
<dbReference type="eggNOG" id="ENOG502S7MH">
    <property type="taxonomic scope" value="Eukaryota"/>
</dbReference>
<evidence type="ECO:0000313" key="4">
    <source>
        <dbReference type="EMBL" id="ETS75729.1"/>
    </source>
</evidence>
<evidence type="ECO:0000313" key="5">
    <source>
        <dbReference type="Proteomes" id="UP000030651"/>
    </source>
</evidence>
<dbReference type="RefSeq" id="XP_007839445.1">
    <property type="nucleotide sequence ID" value="XM_007841254.1"/>
</dbReference>
<dbReference type="OMA" id="GNMCYCG"/>
<evidence type="ECO:0000256" key="2">
    <source>
        <dbReference type="SAM" id="SignalP"/>
    </source>
</evidence>
<reference evidence="5" key="1">
    <citation type="journal article" date="2015" name="BMC Genomics">
        <title>Genomic and transcriptomic analysis of the endophytic fungus Pestalotiopsis fici reveals its lifestyle and high potential for synthesis of natural products.</title>
        <authorList>
            <person name="Wang X."/>
            <person name="Zhang X."/>
            <person name="Liu L."/>
            <person name="Xiang M."/>
            <person name="Wang W."/>
            <person name="Sun X."/>
            <person name="Che Y."/>
            <person name="Guo L."/>
            <person name="Liu G."/>
            <person name="Guo L."/>
            <person name="Wang C."/>
            <person name="Yin W.B."/>
            <person name="Stadler M."/>
            <person name="Zhang X."/>
            <person name="Liu X."/>
        </authorList>
    </citation>
    <scope>NUCLEOTIDE SEQUENCE [LARGE SCALE GENOMIC DNA]</scope>
    <source>
        <strain evidence="5">W106-1 / CGMCC3.15140</strain>
    </source>
</reference>
<dbReference type="OrthoDB" id="2019572at2759"/>
<feature type="domain" description="WSC" evidence="3">
    <location>
        <begin position="32"/>
        <end position="120"/>
    </location>
</feature>
<evidence type="ECO:0000259" key="3">
    <source>
        <dbReference type="PROSITE" id="PS51212"/>
    </source>
</evidence>
<organism evidence="4 5">
    <name type="scientific">Pestalotiopsis fici (strain W106-1 / CGMCC3.15140)</name>
    <dbReference type="NCBI Taxonomy" id="1229662"/>
    <lineage>
        <taxon>Eukaryota</taxon>
        <taxon>Fungi</taxon>
        <taxon>Dikarya</taxon>
        <taxon>Ascomycota</taxon>
        <taxon>Pezizomycotina</taxon>
        <taxon>Sordariomycetes</taxon>
        <taxon>Xylariomycetidae</taxon>
        <taxon>Amphisphaeriales</taxon>
        <taxon>Sporocadaceae</taxon>
        <taxon>Pestalotiopsis</taxon>
    </lineage>
</organism>
<feature type="chain" id="PRO_5004834037" description="WSC domain-containing protein" evidence="2">
    <location>
        <begin position="26"/>
        <end position="213"/>
    </location>
</feature>